<evidence type="ECO:0008006" key="3">
    <source>
        <dbReference type="Google" id="ProtNLM"/>
    </source>
</evidence>
<name>A0ABN6SEP4_9BIFI</name>
<proteinExistence type="predicted"/>
<organism evidence="1 2">
    <name type="scientific">Bombiscardovia apis</name>
    <dbReference type="NCBI Taxonomy" id="2932182"/>
    <lineage>
        <taxon>Bacteria</taxon>
        <taxon>Bacillati</taxon>
        <taxon>Actinomycetota</taxon>
        <taxon>Actinomycetes</taxon>
        <taxon>Bifidobacteriales</taxon>
        <taxon>Bifidobacteriaceae</taxon>
        <taxon>Bombiscardovia</taxon>
    </lineage>
</organism>
<gene>
    <name evidence="1" type="ORF">KIMH_02240</name>
</gene>
<dbReference type="EMBL" id="AP026800">
    <property type="protein sequence ID" value="BDR54113.1"/>
    <property type="molecule type" value="Genomic_DNA"/>
</dbReference>
<dbReference type="Proteomes" id="UP001321748">
    <property type="component" value="Chromosome"/>
</dbReference>
<keyword evidence="2" id="KW-1185">Reference proteome</keyword>
<evidence type="ECO:0000313" key="2">
    <source>
        <dbReference type="Proteomes" id="UP001321748"/>
    </source>
</evidence>
<protein>
    <recommendedName>
        <fullName evidence="3">Glycosyltransferase</fullName>
    </recommendedName>
</protein>
<sequence>MSSAAQWQGQRVLITQSSLVRIGGSEVQAYELAHYLKAQGCRVTMYAWLAAAPMLDLLEESGISVITSSSEESALLHARDFDLVWVQHEVLPASLIEDLAQEPVQRPRFIFAHMSPYREVHLEQPYIYGLEDGLADLIVCNAPSTLEAQKPYFAAQDKLVLYPNPAPQAFAQQPHTMHEQLAKVLIVSNHAPSELLQAADVLRQQGIEVDILNDVVGGQPQLTSPELLDQYDCVISIGKTVQYCLVQGVPVFLYDRFGGPGYLNASNCEQAAQFNFSGRSQGGSPSLVQAQQECAKSRLEPQLLAQLIVDGYAQACAFQGEHREQFVKQYAIDGVFTGLMERLNQRPQQPFEMSEVYRSYLVRHSQMVTDYNQSIQFAANPVVRFYQQAVRVYLGQSTNMNASNLAPAAYPLREETKLDIDCRNQQVVRVDFGEEPCLVTGLKAESGALDSLNMSTNADIELEGVYLFMAADPQVYFHSPGSLKQLSVRAQVYPLSHIPAPALAKLSQEIRTRQQHQMVQLDYWYSLRNNPCVRLLVRLRRRAQKLIKGRA</sequence>
<dbReference type="RefSeq" id="WP_317643134.1">
    <property type="nucleotide sequence ID" value="NZ_AP026800.1"/>
</dbReference>
<reference evidence="1 2" key="1">
    <citation type="journal article" date="2023" name="Microbiol. Spectr.">
        <title>Symbiosis of Carpenter Bees with Uncharacterized Lactic Acid Bacteria Showing NAD Auxotrophy.</title>
        <authorList>
            <person name="Kawasaki S."/>
            <person name="Ozawa K."/>
            <person name="Mori T."/>
            <person name="Yamamoto A."/>
            <person name="Ito M."/>
            <person name="Ohkuma M."/>
            <person name="Sakamoto M."/>
            <person name="Matsutani M."/>
        </authorList>
    </citation>
    <scope>NUCLEOTIDE SEQUENCE [LARGE SCALE GENOMIC DNA]</scope>
    <source>
        <strain evidence="1 2">KimH</strain>
    </source>
</reference>
<dbReference type="SUPFAM" id="SSF53756">
    <property type="entry name" value="UDP-Glycosyltransferase/glycogen phosphorylase"/>
    <property type="match status" value="1"/>
</dbReference>
<accession>A0ABN6SEP4</accession>
<evidence type="ECO:0000313" key="1">
    <source>
        <dbReference type="EMBL" id="BDR54113.1"/>
    </source>
</evidence>